<evidence type="ECO:0000259" key="1">
    <source>
        <dbReference type="SMART" id="SM00871"/>
    </source>
</evidence>
<dbReference type="Pfam" id="PF06445">
    <property type="entry name" value="GyrI-like"/>
    <property type="match status" value="1"/>
</dbReference>
<organism evidence="2 5">
    <name type="scientific">Leptospira adleri</name>
    <dbReference type="NCBI Taxonomy" id="2023186"/>
    <lineage>
        <taxon>Bacteria</taxon>
        <taxon>Pseudomonadati</taxon>
        <taxon>Spirochaetota</taxon>
        <taxon>Spirochaetia</taxon>
        <taxon>Leptospirales</taxon>
        <taxon>Leptospiraceae</taxon>
        <taxon>Leptospira</taxon>
    </lineage>
</organism>
<dbReference type="InterPro" id="IPR053182">
    <property type="entry name" value="YobU-like_regulator"/>
</dbReference>
<dbReference type="AlphaFoldDB" id="A0A2M9YRA9"/>
<protein>
    <submittedName>
        <fullName evidence="2">GyrI-like domain-containing protein</fullName>
    </submittedName>
</protein>
<feature type="domain" description="AraC effector-binding" evidence="1">
    <location>
        <begin position="1"/>
        <end position="157"/>
    </location>
</feature>
<reference evidence="4 5" key="1">
    <citation type="submission" date="2017-07" db="EMBL/GenBank/DDBJ databases">
        <title>Leptospira spp. isolated from tropical soils.</title>
        <authorList>
            <person name="Thibeaux R."/>
            <person name="Iraola G."/>
            <person name="Ferres I."/>
            <person name="Bierque E."/>
            <person name="Girault D."/>
            <person name="Soupe-Gilbert M.-E."/>
            <person name="Picardeau M."/>
            <person name="Goarant C."/>
        </authorList>
    </citation>
    <scope>NUCLEOTIDE SEQUENCE [LARGE SCALE GENOMIC DNA]</scope>
    <source>
        <strain evidence="2 5">FH2-B-C1</strain>
        <strain evidence="3 4">FH2-B-D1</strain>
    </source>
</reference>
<name>A0A2M9YRA9_9LEPT</name>
<dbReference type="InterPro" id="IPR029442">
    <property type="entry name" value="GyrI-like"/>
</dbReference>
<accession>A0A2M9YRA9</accession>
<dbReference type="InterPro" id="IPR011256">
    <property type="entry name" value="Reg_factor_effector_dom_sf"/>
</dbReference>
<evidence type="ECO:0000313" key="5">
    <source>
        <dbReference type="Proteomes" id="UP000232188"/>
    </source>
</evidence>
<dbReference type="Proteomes" id="UP000232188">
    <property type="component" value="Unassembled WGS sequence"/>
</dbReference>
<dbReference type="EMBL" id="NPDU01000006">
    <property type="protein sequence ID" value="PJZ63353.1"/>
    <property type="molecule type" value="Genomic_DNA"/>
</dbReference>
<dbReference type="SMART" id="SM00871">
    <property type="entry name" value="AraC_E_bind"/>
    <property type="match status" value="1"/>
</dbReference>
<evidence type="ECO:0000313" key="4">
    <source>
        <dbReference type="Proteomes" id="UP000232149"/>
    </source>
</evidence>
<comment type="caution">
    <text evidence="2">The sequence shown here is derived from an EMBL/GenBank/DDBJ whole genome shotgun (WGS) entry which is preliminary data.</text>
</comment>
<dbReference type="PANTHER" id="PTHR36444">
    <property type="entry name" value="TRANSCRIPTIONAL REGULATOR PROTEIN YOBU-RELATED"/>
    <property type="match status" value="1"/>
</dbReference>
<evidence type="ECO:0000313" key="3">
    <source>
        <dbReference type="EMBL" id="PJZ63353.1"/>
    </source>
</evidence>
<dbReference type="RefSeq" id="WP_100784827.1">
    <property type="nucleotide sequence ID" value="NZ_NPDU01000006.1"/>
</dbReference>
<dbReference type="EMBL" id="NPDV01000004">
    <property type="protein sequence ID" value="PJZ54030.1"/>
    <property type="molecule type" value="Genomic_DNA"/>
</dbReference>
<gene>
    <name evidence="3" type="ORF">CH376_03700</name>
    <name evidence="2" type="ORF">CH380_05780</name>
</gene>
<dbReference type="SUPFAM" id="SSF55136">
    <property type="entry name" value="Probable bacterial effector-binding domain"/>
    <property type="match status" value="1"/>
</dbReference>
<proteinExistence type="predicted"/>
<evidence type="ECO:0000313" key="2">
    <source>
        <dbReference type="EMBL" id="PJZ54030.1"/>
    </source>
</evidence>
<sequence>MKSRLETILGKLLIGKRMTMSLTQNKTADLWQSFMPRKNEIKNSIGTDLYSIQIYDSSYFANFDPNKEFVKWAAMEVQDTDWIPSEMETITIPKGLYSVFLHKGGASEGHKTFQYIFETWLPNSDYVLDERPHFEKLGDKYKNGDPDSEEEFWIPIRYKR</sequence>
<dbReference type="Gene3D" id="3.20.80.10">
    <property type="entry name" value="Regulatory factor, effector binding domain"/>
    <property type="match status" value="1"/>
</dbReference>
<dbReference type="PANTHER" id="PTHR36444:SF2">
    <property type="entry name" value="TRANSCRIPTIONAL REGULATOR PROTEIN YOBU-RELATED"/>
    <property type="match status" value="1"/>
</dbReference>
<keyword evidence="4" id="KW-1185">Reference proteome</keyword>
<dbReference type="Proteomes" id="UP000232149">
    <property type="component" value="Unassembled WGS sequence"/>
</dbReference>
<dbReference type="InterPro" id="IPR010499">
    <property type="entry name" value="AraC_E-bd"/>
</dbReference>